<dbReference type="InterPro" id="IPR027417">
    <property type="entry name" value="P-loop_NTPase"/>
</dbReference>
<dbReference type="GO" id="GO:0046872">
    <property type="term" value="F:metal ion binding"/>
    <property type="evidence" value="ECO:0007669"/>
    <property type="project" value="UniProtKB-KW"/>
</dbReference>
<dbReference type="EMBL" id="JADIMQ010000080">
    <property type="protein sequence ID" value="MBO8448742.1"/>
    <property type="molecule type" value="Genomic_DNA"/>
</dbReference>
<dbReference type="Proteomes" id="UP000810252">
    <property type="component" value="Unassembled WGS sequence"/>
</dbReference>
<protein>
    <recommendedName>
        <fullName evidence="3">tRNA threonylcarbamoyladenosine biosynthesis protein TsaE</fullName>
    </recommendedName>
    <alternativeName>
        <fullName evidence="10">t(6)A37 threonylcarbamoyladenosine biosynthesis protein TsaE</fullName>
    </alternativeName>
</protein>
<evidence type="ECO:0000256" key="9">
    <source>
        <dbReference type="ARBA" id="ARBA00022842"/>
    </source>
</evidence>
<accession>A0A9D9HG72</accession>
<dbReference type="AlphaFoldDB" id="A0A9D9HG72"/>
<keyword evidence="9" id="KW-0460">Magnesium</keyword>
<gene>
    <name evidence="11" type="primary">tsaE</name>
    <name evidence="11" type="ORF">IAC29_05680</name>
</gene>
<keyword evidence="5" id="KW-0819">tRNA processing</keyword>
<dbReference type="Gene3D" id="3.40.50.300">
    <property type="entry name" value="P-loop containing nucleotide triphosphate hydrolases"/>
    <property type="match status" value="1"/>
</dbReference>
<evidence type="ECO:0000256" key="5">
    <source>
        <dbReference type="ARBA" id="ARBA00022694"/>
    </source>
</evidence>
<dbReference type="SUPFAM" id="SSF52540">
    <property type="entry name" value="P-loop containing nucleoside triphosphate hydrolases"/>
    <property type="match status" value="1"/>
</dbReference>
<reference evidence="11" key="1">
    <citation type="submission" date="2020-10" db="EMBL/GenBank/DDBJ databases">
        <authorList>
            <person name="Gilroy R."/>
        </authorList>
    </citation>
    <scope>NUCLEOTIDE SEQUENCE</scope>
    <source>
        <strain evidence="11">20514</strain>
    </source>
</reference>
<comment type="caution">
    <text evidence="11">The sequence shown here is derived from an EMBL/GenBank/DDBJ whole genome shotgun (WGS) entry which is preliminary data.</text>
</comment>
<evidence type="ECO:0000256" key="2">
    <source>
        <dbReference type="ARBA" id="ARBA00007599"/>
    </source>
</evidence>
<keyword evidence="4" id="KW-0963">Cytoplasm</keyword>
<sequence>MHNEINIQDLGGLDRAAGEFLEKIGDSRIVAFFAPMGAGKTTFTTAVCHRLGVEDTVCSPTFTIVNEYLTRDGEPVYHFDFYRVNNVAEALDIGFYDYMDSGCLCLIEWPENIESLLPEETLKVHIRVNADQSRTISWDSPSTGVL</sequence>
<dbReference type="GO" id="GO:0002949">
    <property type="term" value="P:tRNA threonylcarbamoyladenosine modification"/>
    <property type="evidence" value="ECO:0007669"/>
    <property type="project" value="InterPro"/>
</dbReference>
<comment type="subcellular location">
    <subcellularLocation>
        <location evidence="1">Cytoplasm</location>
    </subcellularLocation>
</comment>
<evidence type="ECO:0000313" key="11">
    <source>
        <dbReference type="EMBL" id="MBO8448742.1"/>
    </source>
</evidence>
<dbReference type="PANTHER" id="PTHR33540">
    <property type="entry name" value="TRNA THREONYLCARBAMOYLADENOSINE BIOSYNTHESIS PROTEIN TSAE"/>
    <property type="match status" value="1"/>
</dbReference>
<evidence type="ECO:0000256" key="6">
    <source>
        <dbReference type="ARBA" id="ARBA00022723"/>
    </source>
</evidence>
<proteinExistence type="inferred from homology"/>
<dbReference type="GO" id="GO:0005524">
    <property type="term" value="F:ATP binding"/>
    <property type="evidence" value="ECO:0007669"/>
    <property type="project" value="UniProtKB-KW"/>
</dbReference>
<organism evidence="11 12">
    <name type="scientific">Candidatus Cryptobacteroides merdigallinarum</name>
    <dbReference type="NCBI Taxonomy" id="2840770"/>
    <lineage>
        <taxon>Bacteria</taxon>
        <taxon>Pseudomonadati</taxon>
        <taxon>Bacteroidota</taxon>
        <taxon>Bacteroidia</taxon>
        <taxon>Bacteroidales</taxon>
        <taxon>Candidatus Cryptobacteroides</taxon>
    </lineage>
</organism>
<dbReference type="PANTHER" id="PTHR33540:SF2">
    <property type="entry name" value="TRNA THREONYLCARBAMOYLADENOSINE BIOSYNTHESIS PROTEIN TSAE"/>
    <property type="match status" value="1"/>
</dbReference>
<evidence type="ECO:0000256" key="7">
    <source>
        <dbReference type="ARBA" id="ARBA00022741"/>
    </source>
</evidence>
<keyword evidence="8" id="KW-0067">ATP-binding</keyword>
<evidence type="ECO:0000313" key="12">
    <source>
        <dbReference type="Proteomes" id="UP000810252"/>
    </source>
</evidence>
<dbReference type="InterPro" id="IPR003442">
    <property type="entry name" value="T6A_TsaE"/>
</dbReference>
<evidence type="ECO:0000256" key="4">
    <source>
        <dbReference type="ARBA" id="ARBA00022490"/>
    </source>
</evidence>
<evidence type="ECO:0000256" key="1">
    <source>
        <dbReference type="ARBA" id="ARBA00004496"/>
    </source>
</evidence>
<evidence type="ECO:0000256" key="8">
    <source>
        <dbReference type="ARBA" id="ARBA00022840"/>
    </source>
</evidence>
<dbReference type="NCBIfam" id="TIGR00150">
    <property type="entry name" value="T6A_YjeE"/>
    <property type="match status" value="1"/>
</dbReference>
<comment type="similarity">
    <text evidence="2">Belongs to the TsaE family.</text>
</comment>
<keyword evidence="7" id="KW-0547">Nucleotide-binding</keyword>
<keyword evidence="6" id="KW-0479">Metal-binding</keyword>
<dbReference type="Pfam" id="PF02367">
    <property type="entry name" value="TsaE"/>
    <property type="match status" value="1"/>
</dbReference>
<reference evidence="11" key="2">
    <citation type="journal article" date="2021" name="PeerJ">
        <title>Extensive microbial diversity within the chicken gut microbiome revealed by metagenomics and culture.</title>
        <authorList>
            <person name="Gilroy R."/>
            <person name="Ravi A."/>
            <person name="Getino M."/>
            <person name="Pursley I."/>
            <person name="Horton D.L."/>
            <person name="Alikhan N.F."/>
            <person name="Baker D."/>
            <person name="Gharbi K."/>
            <person name="Hall N."/>
            <person name="Watson M."/>
            <person name="Adriaenssens E.M."/>
            <person name="Foster-Nyarko E."/>
            <person name="Jarju S."/>
            <person name="Secka A."/>
            <person name="Antonio M."/>
            <person name="Oren A."/>
            <person name="Chaudhuri R.R."/>
            <person name="La Ragione R."/>
            <person name="Hildebrand F."/>
            <person name="Pallen M.J."/>
        </authorList>
    </citation>
    <scope>NUCLEOTIDE SEQUENCE</scope>
    <source>
        <strain evidence="11">20514</strain>
    </source>
</reference>
<evidence type="ECO:0000256" key="3">
    <source>
        <dbReference type="ARBA" id="ARBA00019010"/>
    </source>
</evidence>
<name>A0A9D9HG72_9BACT</name>
<dbReference type="GO" id="GO:0005737">
    <property type="term" value="C:cytoplasm"/>
    <property type="evidence" value="ECO:0007669"/>
    <property type="project" value="UniProtKB-SubCell"/>
</dbReference>
<evidence type="ECO:0000256" key="10">
    <source>
        <dbReference type="ARBA" id="ARBA00032441"/>
    </source>
</evidence>